<dbReference type="GO" id="GO:0008298">
    <property type="term" value="P:intracellular mRNA localization"/>
    <property type="evidence" value="ECO:0007669"/>
    <property type="project" value="TreeGrafter"/>
</dbReference>
<protein>
    <submittedName>
        <fullName evidence="2">Uncharacterized protein</fullName>
    </submittedName>
</protein>
<proteinExistence type="predicted"/>
<dbReference type="PANTHER" id="PTHR28284">
    <property type="entry name" value="NUCLEOPORIN NUP60"/>
    <property type="match status" value="1"/>
</dbReference>
<dbReference type="AlphaFoldDB" id="A0A1E4U257"/>
<evidence type="ECO:0000313" key="2">
    <source>
        <dbReference type="EMBL" id="ODV98094.1"/>
    </source>
</evidence>
<feature type="region of interest" description="Disordered" evidence="1">
    <location>
        <begin position="44"/>
        <end position="95"/>
    </location>
</feature>
<dbReference type="STRING" id="669874.A0A1E4U257"/>
<dbReference type="GO" id="GO:0006607">
    <property type="term" value="P:NLS-bearing protein import into nucleus"/>
    <property type="evidence" value="ECO:0007669"/>
    <property type="project" value="TreeGrafter"/>
</dbReference>
<dbReference type="InterPro" id="IPR034432">
    <property type="entry name" value="Nup60"/>
</dbReference>
<feature type="compositionally biased region" description="Basic and acidic residues" evidence="1">
    <location>
        <begin position="44"/>
        <end position="67"/>
    </location>
</feature>
<accession>A0A1E4U257</accession>
<organism evidence="2 3">
    <name type="scientific">Pachysolen tannophilus NRRL Y-2460</name>
    <dbReference type="NCBI Taxonomy" id="669874"/>
    <lineage>
        <taxon>Eukaryota</taxon>
        <taxon>Fungi</taxon>
        <taxon>Dikarya</taxon>
        <taxon>Ascomycota</taxon>
        <taxon>Saccharomycotina</taxon>
        <taxon>Pichiomycetes</taxon>
        <taxon>Pachysolenaceae</taxon>
        <taxon>Pachysolen</taxon>
    </lineage>
</organism>
<reference evidence="3" key="1">
    <citation type="submission" date="2016-05" db="EMBL/GenBank/DDBJ databases">
        <title>Comparative genomics of biotechnologically important yeasts.</title>
        <authorList>
            <consortium name="DOE Joint Genome Institute"/>
            <person name="Riley R."/>
            <person name="Haridas S."/>
            <person name="Wolfe K.H."/>
            <person name="Lopes M.R."/>
            <person name="Hittinger C.T."/>
            <person name="Goker M."/>
            <person name="Salamov A."/>
            <person name="Wisecaver J."/>
            <person name="Long T.M."/>
            <person name="Aerts A.L."/>
            <person name="Barry K."/>
            <person name="Choi C."/>
            <person name="Clum A."/>
            <person name="Coughlan A.Y."/>
            <person name="Deshpande S."/>
            <person name="Douglass A.P."/>
            <person name="Hanson S.J."/>
            <person name="Klenk H.-P."/>
            <person name="Labutti K."/>
            <person name="Lapidus A."/>
            <person name="Lindquist E."/>
            <person name="Lipzen A."/>
            <person name="Meier-Kolthoff J.P."/>
            <person name="Ohm R.A."/>
            <person name="Otillar R.P."/>
            <person name="Pangilinan J."/>
            <person name="Peng Y."/>
            <person name="Rokas A."/>
            <person name="Rosa C.A."/>
            <person name="Scheuner C."/>
            <person name="Sibirny A.A."/>
            <person name="Slot J.C."/>
            <person name="Stielow J.B."/>
            <person name="Sun H."/>
            <person name="Kurtzman C.P."/>
            <person name="Blackwell M."/>
            <person name="Grigoriev I.V."/>
            <person name="Jeffries T.W."/>
        </authorList>
    </citation>
    <scope>NUCLEOTIDE SEQUENCE [LARGE SCALE GENOMIC DNA]</scope>
    <source>
        <strain evidence="3">NRRL Y-2460</strain>
    </source>
</reference>
<evidence type="ECO:0000256" key="1">
    <source>
        <dbReference type="SAM" id="MobiDB-lite"/>
    </source>
</evidence>
<feature type="compositionally biased region" description="Polar residues" evidence="1">
    <location>
        <begin position="350"/>
        <end position="364"/>
    </location>
</feature>
<feature type="compositionally biased region" description="Polar residues" evidence="1">
    <location>
        <begin position="83"/>
        <end position="93"/>
    </location>
</feature>
<sequence length="521" mass="58978">MDGNRHVIRSKIITHPRSKTPYDRLISSTDGVFSRLKNIFRLERRSSNDNSQEEAHGETNDEPENSHTHTKKTNPFEFETRIGSDSISSNSTARIADKVKEMSSIRTDDESPNAKLAQFFARKGNEPISDIELEGVLSLINRSVTTDSSLSPRPTSEYGAGNDVLGGDMSFMRTNKSLESHNANISNTSHENYFEITTDSGISTPSYDPSFNFSKNENKKTESKKITSLPKRRFYKYSSVPSSHRTYLNPSIPTFRKVSKQNKVEKTESPKVEKKKLSKTATALLSLLDDTSHEKNNSDEKDNSSLEKLVNPYAFNSYMSITNSAKKSKDYIREIQKNGNNGKETEDQNSKIQQTPSKIDQNASNIEIEPLVEDVTTSNKVVSPSPLFVEFLPKKSLEPKLLDTDEHESEKAQQNNKKLVFSNSDSAVETKKVQFSDNSQKEMDKNSFFISNLEKQDENKNKNNFTLPSKPLFKNLDNAGTITQKISPSLEIADFVFPNAIENAFKIDETKVREYENFFEF</sequence>
<dbReference type="GO" id="GO:0034398">
    <property type="term" value="P:telomere tethering at nuclear periphery"/>
    <property type="evidence" value="ECO:0007669"/>
    <property type="project" value="TreeGrafter"/>
</dbReference>
<dbReference type="GO" id="GO:0044615">
    <property type="term" value="C:nuclear pore nuclear basket"/>
    <property type="evidence" value="ECO:0007669"/>
    <property type="project" value="InterPro"/>
</dbReference>
<keyword evidence="3" id="KW-1185">Reference proteome</keyword>
<feature type="region of interest" description="Disordered" evidence="1">
    <location>
        <begin position="404"/>
        <end position="423"/>
    </location>
</feature>
<name>A0A1E4U257_PACTA</name>
<gene>
    <name evidence="2" type="ORF">PACTADRAFT_185512</name>
</gene>
<dbReference type="Proteomes" id="UP000094236">
    <property type="component" value="Unassembled WGS sequence"/>
</dbReference>
<feature type="compositionally biased region" description="Polar residues" evidence="1">
    <location>
        <begin position="412"/>
        <end position="423"/>
    </location>
</feature>
<dbReference type="PANTHER" id="PTHR28284:SF1">
    <property type="entry name" value="NUCLEOPORIN NUP60"/>
    <property type="match status" value="1"/>
</dbReference>
<dbReference type="GO" id="GO:0017056">
    <property type="term" value="F:structural constituent of nuclear pore"/>
    <property type="evidence" value="ECO:0007669"/>
    <property type="project" value="InterPro"/>
</dbReference>
<evidence type="ECO:0000313" key="3">
    <source>
        <dbReference type="Proteomes" id="UP000094236"/>
    </source>
</evidence>
<dbReference type="OrthoDB" id="4097082at2759"/>
<feature type="region of interest" description="Disordered" evidence="1">
    <location>
        <begin position="338"/>
        <end position="364"/>
    </location>
</feature>
<dbReference type="EMBL" id="KV454011">
    <property type="protein sequence ID" value="ODV98094.1"/>
    <property type="molecule type" value="Genomic_DNA"/>
</dbReference>
<dbReference type="GO" id="GO:0031990">
    <property type="term" value="P:mRNA export from nucleus in response to heat stress"/>
    <property type="evidence" value="ECO:0007669"/>
    <property type="project" value="TreeGrafter"/>
</dbReference>
<dbReference type="GO" id="GO:0016973">
    <property type="term" value="P:poly(A)+ mRNA export from nucleus"/>
    <property type="evidence" value="ECO:0007669"/>
    <property type="project" value="TreeGrafter"/>
</dbReference>